<evidence type="ECO:0000259" key="1">
    <source>
        <dbReference type="Pfam" id="PF04773"/>
    </source>
</evidence>
<evidence type="ECO:0000313" key="3">
    <source>
        <dbReference type="Proteomes" id="UP000433309"/>
    </source>
</evidence>
<dbReference type="GO" id="GO:0016989">
    <property type="term" value="F:sigma factor antagonist activity"/>
    <property type="evidence" value="ECO:0007669"/>
    <property type="project" value="TreeGrafter"/>
</dbReference>
<dbReference type="Proteomes" id="UP000433309">
    <property type="component" value="Unassembled WGS sequence"/>
</dbReference>
<dbReference type="PANTHER" id="PTHR30273:SF2">
    <property type="entry name" value="PROTEIN FECR"/>
    <property type="match status" value="1"/>
</dbReference>
<dbReference type="AlphaFoldDB" id="A0A6I2L073"/>
<keyword evidence="3" id="KW-1185">Reference proteome</keyword>
<dbReference type="RefSeq" id="WP_154374871.1">
    <property type="nucleotide sequence ID" value="NZ_WKJK01000003.1"/>
</dbReference>
<dbReference type="EMBL" id="WKJK01000003">
    <property type="protein sequence ID" value="MRW89936.1"/>
    <property type="molecule type" value="Genomic_DNA"/>
</dbReference>
<dbReference type="PIRSF" id="PIRSF018266">
    <property type="entry name" value="FecR"/>
    <property type="match status" value="1"/>
</dbReference>
<dbReference type="InterPro" id="IPR006860">
    <property type="entry name" value="FecR"/>
</dbReference>
<reference evidence="2 3" key="1">
    <citation type="submission" date="2019-11" db="EMBL/GenBank/DDBJ databases">
        <title>Novel species isolated from a subtropical stream in China.</title>
        <authorList>
            <person name="Lu H."/>
        </authorList>
    </citation>
    <scope>NUCLEOTIDE SEQUENCE [LARGE SCALE GENOMIC DNA]</scope>
    <source>
        <strain evidence="2 3">FT80W</strain>
    </source>
</reference>
<accession>A0A6I2L073</accession>
<sequence>MKPHSLFSRRAAPASPDQLAMRESADYLRASAPADLAALQWHALCEQGLDAVDAARFQQWLAAAAAHQAAYSRLDQSLRLLRSLPPERTAHLRRGRPAPSARAGGGRILDTVAGWLAATARRPAALALCCVVLLAASVGGWHWLRQPQFEQAYSAPRGQRLDVVLPDGSQLALDTDTRVTVTLYRDRRLVRLAQGQAMFSVARDPARPFTVLAGPARVTVLGTRFAVRCRACDGDGDGVSAATEVEVEEGRVGVAANAASTQLQAGQTIQVSAAGLGPVGAISPASVAPWRKGLIRFSNIPLAEALREFERYAPLTLVVRDPEVARLRVGGSFRSSDPAAFAQALPHILPVRLLRRDDGMTEVVRKN</sequence>
<organism evidence="2 3">
    <name type="scientific">Duganella guangzhouensis</name>
    <dbReference type="NCBI Taxonomy" id="2666084"/>
    <lineage>
        <taxon>Bacteria</taxon>
        <taxon>Pseudomonadati</taxon>
        <taxon>Pseudomonadota</taxon>
        <taxon>Betaproteobacteria</taxon>
        <taxon>Burkholderiales</taxon>
        <taxon>Oxalobacteraceae</taxon>
        <taxon>Telluria group</taxon>
        <taxon>Duganella</taxon>
    </lineage>
</organism>
<evidence type="ECO:0000313" key="2">
    <source>
        <dbReference type="EMBL" id="MRW89936.1"/>
    </source>
</evidence>
<comment type="caution">
    <text evidence="2">The sequence shown here is derived from an EMBL/GenBank/DDBJ whole genome shotgun (WGS) entry which is preliminary data.</text>
</comment>
<gene>
    <name evidence="2" type="ORF">GJ699_08070</name>
</gene>
<name>A0A6I2L073_9BURK</name>
<dbReference type="Pfam" id="PF04773">
    <property type="entry name" value="FecR"/>
    <property type="match status" value="1"/>
</dbReference>
<proteinExistence type="predicted"/>
<feature type="domain" description="FecR protein" evidence="1">
    <location>
        <begin position="153"/>
        <end position="252"/>
    </location>
</feature>
<dbReference type="Gene3D" id="2.60.120.1440">
    <property type="match status" value="1"/>
</dbReference>
<dbReference type="PANTHER" id="PTHR30273">
    <property type="entry name" value="PERIPLASMIC SIGNAL SENSOR AND SIGMA FACTOR ACTIVATOR FECR-RELATED"/>
    <property type="match status" value="1"/>
</dbReference>
<dbReference type="InterPro" id="IPR012373">
    <property type="entry name" value="Ferrdict_sens_TM"/>
</dbReference>
<protein>
    <submittedName>
        <fullName evidence="2">Iron dicitrate transport regulator FecR</fullName>
    </submittedName>
</protein>